<evidence type="ECO:0000256" key="2">
    <source>
        <dbReference type="ARBA" id="ARBA00022525"/>
    </source>
</evidence>
<keyword evidence="2" id="KW-0964">Secreted</keyword>
<dbReference type="EMBL" id="AFMN01000001">
    <property type="protein sequence ID" value="EGL98605.1"/>
    <property type="molecule type" value="Genomic_DNA"/>
</dbReference>
<dbReference type="Proteomes" id="UP000006227">
    <property type="component" value="Unassembled WGS sequence"/>
</dbReference>
<comment type="caution">
    <text evidence="8">The sequence shown here is derived from an EMBL/GenBank/DDBJ whole genome shotgun (WGS) entry which is preliminary data.</text>
</comment>
<feature type="transmembrane region" description="Helical" evidence="6">
    <location>
        <begin position="21"/>
        <end position="43"/>
    </location>
</feature>
<dbReference type="PROSITE" id="PS50847">
    <property type="entry name" value="GRAM_POS_ANCHORING"/>
    <property type="match status" value="1"/>
</dbReference>
<dbReference type="NCBIfam" id="TIGR01167">
    <property type="entry name" value="LPXTG_anchor"/>
    <property type="match status" value="1"/>
</dbReference>
<dbReference type="SUPFAM" id="SSF46997">
    <property type="entry name" value="Bacterial immunoglobulin/albumin-binding domains"/>
    <property type="match status" value="1"/>
</dbReference>
<feature type="compositionally biased region" description="Basic and acidic residues" evidence="5">
    <location>
        <begin position="955"/>
        <end position="1008"/>
    </location>
</feature>
<feature type="compositionally biased region" description="Polar residues" evidence="5">
    <location>
        <begin position="77"/>
        <end position="112"/>
    </location>
</feature>
<evidence type="ECO:0000256" key="3">
    <source>
        <dbReference type="ARBA" id="ARBA00022729"/>
    </source>
</evidence>
<reference evidence="8 9" key="1">
    <citation type="journal article" date="2011" name="J. Bacteriol.">
        <title>Genome Sequence of Lactobacillus salivarius NIAS840, Isolated from Chicken Intestine.</title>
        <authorList>
            <person name="Ham J.S."/>
            <person name="Kim H.W."/>
            <person name="Seol K.H."/>
            <person name="Jang A."/>
            <person name="Jeong S.G."/>
            <person name="Oh M.H."/>
            <person name="Kim D.H."/>
            <person name="Kang D.K."/>
            <person name="Kim G.B."/>
            <person name="Cha C.J."/>
        </authorList>
    </citation>
    <scope>NUCLEOTIDE SEQUENCE [LARGE SCALE GENOMIC DNA]</scope>
    <source>
        <strain evidence="8 9">NIAS840</strain>
    </source>
</reference>
<gene>
    <name evidence="8" type="ORF">NIAS840_00303</name>
</gene>
<feature type="compositionally biased region" description="Basic and acidic residues" evidence="5">
    <location>
        <begin position="913"/>
        <end position="922"/>
    </location>
</feature>
<evidence type="ECO:0000256" key="5">
    <source>
        <dbReference type="SAM" id="MobiDB-lite"/>
    </source>
</evidence>
<feature type="compositionally biased region" description="Basic and acidic residues" evidence="5">
    <location>
        <begin position="755"/>
        <end position="774"/>
    </location>
</feature>
<feature type="compositionally biased region" description="Low complexity" evidence="5">
    <location>
        <begin position="179"/>
        <end position="191"/>
    </location>
</feature>
<dbReference type="Gene3D" id="3.10.20.890">
    <property type="match status" value="4"/>
</dbReference>
<feature type="compositionally biased region" description="Polar residues" evidence="5">
    <location>
        <begin position="923"/>
        <end position="951"/>
    </location>
</feature>
<dbReference type="PATRIC" id="fig|1029822.3.peg.302"/>
<keyword evidence="6" id="KW-0812">Transmembrane</keyword>
<feature type="compositionally biased region" description="Gly residues" evidence="5">
    <location>
        <begin position="192"/>
        <end position="208"/>
    </location>
</feature>
<feature type="region of interest" description="Disordered" evidence="5">
    <location>
        <begin position="1068"/>
        <end position="1097"/>
    </location>
</feature>
<dbReference type="Gene3D" id="1.20.5.420">
    <property type="entry name" value="Immunoglobulin FC, subunit C"/>
    <property type="match status" value="1"/>
</dbReference>
<protein>
    <submittedName>
        <fullName evidence="8">Surface protein Rib</fullName>
    </submittedName>
</protein>
<feature type="region of interest" description="Disordered" evidence="5">
    <location>
        <begin position="726"/>
        <end position="1009"/>
    </location>
</feature>
<feature type="domain" description="Gram-positive cocci surface proteins LPxTG" evidence="7">
    <location>
        <begin position="1090"/>
        <end position="1125"/>
    </location>
</feature>
<dbReference type="InterPro" id="IPR009063">
    <property type="entry name" value="Ig/albumin-bd_sf"/>
</dbReference>
<feature type="region of interest" description="Disordered" evidence="5">
    <location>
        <begin position="179"/>
        <end position="213"/>
    </location>
</feature>
<keyword evidence="3" id="KW-0732">Signal</keyword>
<keyword evidence="1" id="KW-0134">Cell wall</keyword>
<evidence type="ECO:0000256" key="1">
    <source>
        <dbReference type="ARBA" id="ARBA00022512"/>
    </source>
</evidence>
<evidence type="ECO:0000256" key="6">
    <source>
        <dbReference type="SAM" id="Phobius"/>
    </source>
</evidence>
<feature type="region of interest" description="Disordered" evidence="5">
    <location>
        <begin position="77"/>
        <end position="152"/>
    </location>
</feature>
<proteinExistence type="predicted"/>
<keyword evidence="4" id="KW-0572">Peptidoglycan-anchor</keyword>
<sequence>MKKNRIDFKEKRRYAIKKVSGKTASVFIGATIFGIILSSNLSIVNTKADTVSNTTATTISNDQTSETSNVVTLGNNQKAESSASNNATGKVQQNSASNDATEKVQQNSASNDATEKVQQSSASNNATANNSTEAATTSQSAPETQGSADTDIRSLDIRSLTAISAAKLATMNLMQTNGINGTDTDGNATGTSGTGTNTGTGTDNGTGTGTYKDRSAAVTVNPDNINTQPAKENQKLANEHNLSSSDNYSSNIYKGTDGKYYKIITIYGNDYVYRAADIQASGANWRNYPKQTAEDTKNNISISKEDLGNGQTRWTVVFFPNKGLQNYHSTLNGLSNAKFGIALTSDYQIVGNVDMDVISDPKQSFVSHTFKDNSNRATDIPVQNPSPEVKFSFNPKTDVDPNTGLINSETMPAYNNQYLQGPYYFTTATSAGTNNLWQTYFKDADERKNAYDGTTPYLGGNHDFHFNTFKIANETGVDGAKYNDPLIYDTRGGVNGVFSSDNFNQAMEFKSQGYTGNGQSQFSSYVISFTTQHTDSHEVELTTGSTGSKNQQFSGISANIYSFQNDYTSKMSSLYGEQRALDPAGALVEAKKIIPHWGDVKPYMDKIKQDYLNNAQINVLRNKILNNITDPGALNNIVNEGNSLNGAMKKLGNSIGQYDDGSFADHKEDTTKASDRYKYASPDKQEAYDNATEVTKALINKDTGTYADQTTVEKLTTAENNAWSALDGVKSTDAEKTTPKVPAKEPVADTSNLTDGEKAKVQKNVEDANKDENGKSTLPDGTTVTVGDDGTATVTYPDKTTDTIQGSDLVRPATDADKTTPSVPDDKVTVKDPSHLTDSEKDQVKTNVTDANKDNLPSGSQITVGNDGTTTVTYPDGSKDTIPGSDLVRQSTDADKTTPSVPETKVPVADPSHLTDSEKDQVKTNVTDANKDNLPSGSQITVGNDGTTTVTYPDGSKDTIPGDKVLEGKSDVKSDAKSDADKNEPKEPGDKVKVDDPNKLTDSEKEELSNNLEKLNPGTVVTIADDGIATLTYSDGSTNTIPGSQLVTAKGNGNTTNSNVKVTPTNTNNKINKDNNSLGKNTANAKAGELPQTGETNDSQKLSVIGMALMGILGLFGLGKKRKKD</sequence>
<dbReference type="Pfam" id="PF00746">
    <property type="entry name" value="Gram_pos_anchor"/>
    <property type="match status" value="1"/>
</dbReference>
<accession>F5VCH3</accession>
<dbReference type="RefSeq" id="WP_003705204.1">
    <property type="nucleotide sequence ID" value="NZ_AFMN01000001.1"/>
</dbReference>
<evidence type="ECO:0000259" key="7">
    <source>
        <dbReference type="PROSITE" id="PS50847"/>
    </source>
</evidence>
<dbReference type="Pfam" id="PF18938">
    <property type="entry name" value="aRib"/>
    <property type="match status" value="4"/>
</dbReference>
<feature type="compositionally biased region" description="Basic and acidic residues" evidence="5">
    <location>
        <begin position="814"/>
        <end position="844"/>
    </location>
</feature>
<name>F5VCH3_9LACO</name>
<evidence type="ECO:0000256" key="4">
    <source>
        <dbReference type="ARBA" id="ARBA00023088"/>
    </source>
</evidence>
<evidence type="ECO:0000313" key="9">
    <source>
        <dbReference type="Proteomes" id="UP000006227"/>
    </source>
</evidence>
<evidence type="ECO:0000313" key="8">
    <source>
        <dbReference type="EMBL" id="EGL98605.1"/>
    </source>
</evidence>
<dbReference type="AlphaFoldDB" id="F5VCH3"/>
<organism evidence="8 9">
    <name type="scientific">Ligilactobacillus salivarius NIAS840</name>
    <dbReference type="NCBI Taxonomy" id="1029822"/>
    <lineage>
        <taxon>Bacteria</taxon>
        <taxon>Bacillati</taxon>
        <taxon>Bacillota</taxon>
        <taxon>Bacilli</taxon>
        <taxon>Lactobacillales</taxon>
        <taxon>Lactobacillaceae</taxon>
        <taxon>Ligilactobacillus</taxon>
    </lineage>
</organism>
<feature type="transmembrane region" description="Helical" evidence="6">
    <location>
        <begin position="1102"/>
        <end position="1119"/>
    </location>
</feature>
<dbReference type="NCBIfam" id="NF033647">
    <property type="entry name" value="adhesin_LEA"/>
    <property type="match status" value="1"/>
</dbReference>
<feature type="compositionally biased region" description="Polar residues" evidence="5">
    <location>
        <begin position="845"/>
        <end position="873"/>
    </location>
</feature>
<dbReference type="InterPro" id="IPR044024">
    <property type="entry name" value="aRib"/>
</dbReference>
<dbReference type="InterPro" id="IPR019931">
    <property type="entry name" value="LPXTG_anchor"/>
</dbReference>
<feature type="compositionally biased region" description="Low complexity" evidence="5">
    <location>
        <begin position="118"/>
        <end position="141"/>
    </location>
</feature>
<keyword evidence="6" id="KW-1133">Transmembrane helix</keyword>
<feature type="compositionally biased region" description="Low complexity" evidence="5">
    <location>
        <begin position="780"/>
        <end position="795"/>
    </location>
</feature>
<feature type="compositionally biased region" description="Basic and acidic residues" evidence="5">
    <location>
        <begin position="730"/>
        <end position="747"/>
    </location>
</feature>
<keyword evidence="6" id="KW-0472">Membrane</keyword>